<dbReference type="EMBL" id="MTSL01000219">
    <property type="protein sequence ID" value="PJF16468.1"/>
    <property type="molecule type" value="Genomic_DNA"/>
</dbReference>
<dbReference type="InterPro" id="IPR004087">
    <property type="entry name" value="KH_dom"/>
</dbReference>
<dbReference type="Gene3D" id="3.30.1370.10">
    <property type="entry name" value="K Homology domain, type 1"/>
    <property type="match status" value="1"/>
</dbReference>
<reference evidence="5 6" key="1">
    <citation type="submission" date="2016-10" db="EMBL/GenBank/DDBJ databases">
        <title>The genome of Paramicrosporidium saccamoebae is the missing link in understanding Cryptomycota and Microsporidia evolution.</title>
        <authorList>
            <person name="Quandt C.A."/>
            <person name="Beaudet D."/>
            <person name="Corsaro D."/>
            <person name="Michel R."/>
            <person name="Corradi N."/>
            <person name="James T."/>
        </authorList>
    </citation>
    <scope>NUCLEOTIDE SEQUENCE [LARGE SCALE GENOMIC DNA]</scope>
    <source>
        <strain evidence="5 6">KSL3</strain>
    </source>
</reference>
<dbReference type="Pfam" id="PF00013">
    <property type="entry name" value="KH_1"/>
    <property type="match status" value="2"/>
</dbReference>
<feature type="domain" description="K Homology" evidence="4">
    <location>
        <begin position="55"/>
        <end position="125"/>
    </location>
</feature>
<keyword evidence="2" id="KW-0694">RNA-binding</keyword>
<feature type="region of interest" description="Disordered" evidence="3">
    <location>
        <begin position="1"/>
        <end position="26"/>
    </location>
</feature>
<dbReference type="AlphaFoldDB" id="A0A2H9TFA7"/>
<keyword evidence="1" id="KW-0677">Repeat</keyword>
<accession>A0A2H9TFA7</accession>
<feature type="domain" description="K Homology" evidence="4">
    <location>
        <begin position="163"/>
        <end position="235"/>
    </location>
</feature>
<evidence type="ECO:0000256" key="1">
    <source>
        <dbReference type="ARBA" id="ARBA00022737"/>
    </source>
</evidence>
<dbReference type="SMART" id="SM00322">
    <property type="entry name" value="KH"/>
    <property type="match status" value="2"/>
</dbReference>
<evidence type="ECO:0000256" key="2">
    <source>
        <dbReference type="PROSITE-ProRule" id="PRU00117"/>
    </source>
</evidence>
<name>A0A2H9TFA7_9FUNG</name>
<dbReference type="SUPFAM" id="SSF54791">
    <property type="entry name" value="Eukaryotic type KH-domain (KH-domain type I)"/>
    <property type="match status" value="2"/>
</dbReference>
<dbReference type="PANTHER" id="PTHR10288">
    <property type="entry name" value="KH DOMAIN CONTAINING RNA BINDING PROTEIN"/>
    <property type="match status" value="1"/>
</dbReference>
<proteinExistence type="predicted"/>
<comment type="caution">
    <text evidence="5">The sequence shown here is derived from an EMBL/GenBank/DDBJ whole genome shotgun (WGS) entry which is preliminary data.</text>
</comment>
<gene>
    <name evidence="5" type="ORF">PSACC_03657</name>
</gene>
<dbReference type="InterPro" id="IPR004088">
    <property type="entry name" value="KH_dom_type_1"/>
</dbReference>
<dbReference type="STRING" id="1246581.A0A2H9TFA7"/>
<dbReference type="InterPro" id="IPR036612">
    <property type="entry name" value="KH_dom_type_1_sf"/>
</dbReference>
<protein>
    <recommendedName>
        <fullName evidence="4">K Homology domain-containing protein</fullName>
    </recommendedName>
</protein>
<evidence type="ECO:0000259" key="4">
    <source>
        <dbReference type="SMART" id="SM00322"/>
    </source>
</evidence>
<evidence type="ECO:0000256" key="3">
    <source>
        <dbReference type="SAM" id="MobiDB-lite"/>
    </source>
</evidence>
<sequence>MTRWGKESTTTTARRHPDLEELPPMPREFETVFMDAAQRIKELANSIKGEDEGGRRVTAELIIPAHRAGLVIGHHGESLKRIEKMSQCKIQFDQQYTSDNERRVIIVGAPEDIEEAKKLVLEKVDDPMSRFPSVQVMVPQGRVGLIIGKGGGFLGGSGATLTGGRGTTIQIPETSVGAVIGKRAETLRTLQTMSGCRIYVEPNPAVGNSSFRNVHLTGAPEQVAYAHQLIMEKVAQNEGAYYSYDPAQPSVIYQNPNEMFAGAGATDQATAAGYDYAQYYYQYYQQQAQAGGQPMDPAQQQTYDYAAYAQYYAQQQPPQ</sequence>
<organism evidence="5 6">
    <name type="scientific">Paramicrosporidium saccamoebae</name>
    <dbReference type="NCBI Taxonomy" id="1246581"/>
    <lineage>
        <taxon>Eukaryota</taxon>
        <taxon>Fungi</taxon>
        <taxon>Fungi incertae sedis</taxon>
        <taxon>Cryptomycota</taxon>
        <taxon>Cryptomycota incertae sedis</taxon>
        <taxon>Paramicrosporidium</taxon>
    </lineage>
</organism>
<evidence type="ECO:0000313" key="6">
    <source>
        <dbReference type="Proteomes" id="UP000240830"/>
    </source>
</evidence>
<dbReference type="Proteomes" id="UP000240830">
    <property type="component" value="Unassembled WGS sequence"/>
</dbReference>
<evidence type="ECO:0000313" key="5">
    <source>
        <dbReference type="EMBL" id="PJF16468.1"/>
    </source>
</evidence>
<dbReference type="OrthoDB" id="1937934at2759"/>
<dbReference type="PROSITE" id="PS50084">
    <property type="entry name" value="KH_TYPE_1"/>
    <property type="match status" value="2"/>
</dbReference>
<dbReference type="Gene3D" id="3.30.310.210">
    <property type="match status" value="1"/>
</dbReference>
<keyword evidence="6" id="KW-1185">Reference proteome</keyword>
<dbReference type="GO" id="GO:0003723">
    <property type="term" value="F:RNA binding"/>
    <property type="evidence" value="ECO:0007669"/>
    <property type="project" value="UniProtKB-UniRule"/>
</dbReference>